<dbReference type="Proteomes" id="UP000236063">
    <property type="component" value="Unassembled WGS sequence"/>
</dbReference>
<dbReference type="InterPro" id="IPR012902">
    <property type="entry name" value="N_methyl_site"/>
</dbReference>
<reference evidence="15" key="3">
    <citation type="submission" date="2022-09" db="EMBL/GenBank/DDBJ databases">
        <title>Intensive care unit water sources are persistently colonized with multi-drug resistant bacteria and are the site of extensive horizontal gene transfer of antibiotic resistance genes.</title>
        <authorList>
            <person name="Diorio-Toth L."/>
        </authorList>
    </citation>
    <scope>NUCLEOTIDE SEQUENCE</scope>
    <source>
        <strain evidence="15">GD03936</strain>
    </source>
</reference>
<evidence type="ECO:0000256" key="9">
    <source>
        <dbReference type="ARBA" id="ARBA00022989"/>
    </source>
</evidence>
<evidence type="ECO:0000256" key="10">
    <source>
        <dbReference type="ARBA" id="ARBA00023136"/>
    </source>
</evidence>
<protein>
    <recommendedName>
        <fullName evidence="4">Type II secretion system core protein G</fullName>
    </recommendedName>
</protein>
<dbReference type="NCBIfam" id="TIGR01710">
    <property type="entry name" value="typeII_sec_gspG"/>
    <property type="match status" value="1"/>
</dbReference>
<evidence type="ECO:0000313" key="15">
    <source>
        <dbReference type="EMBL" id="MDH1320227.1"/>
    </source>
</evidence>
<keyword evidence="8 12" id="KW-0812">Transmembrane</keyword>
<dbReference type="NCBIfam" id="TIGR02532">
    <property type="entry name" value="IV_pilin_GFxxxE"/>
    <property type="match status" value="1"/>
</dbReference>
<dbReference type="EMBL" id="FJZI01000008">
    <property type="protein sequence ID" value="CZX88722.1"/>
    <property type="molecule type" value="Genomic_DNA"/>
</dbReference>
<dbReference type="Pfam" id="PF08334">
    <property type="entry name" value="T2SSG"/>
    <property type="match status" value="1"/>
</dbReference>
<feature type="transmembrane region" description="Helical" evidence="12">
    <location>
        <begin position="12"/>
        <end position="33"/>
    </location>
</feature>
<dbReference type="InterPro" id="IPR000983">
    <property type="entry name" value="Bac_GSPG_pilin"/>
</dbReference>
<evidence type="ECO:0000256" key="3">
    <source>
        <dbReference type="ARBA" id="ARBA00011180"/>
    </source>
</evidence>
<evidence type="ECO:0000256" key="4">
    <source>
        <dbReference type="ARBA" id="ARBA00020042"/>
    </source>
</evidence>
<comment type="similarity">
    <text evidence="2">Belongs to the GSP G family.</text>
</comment>
<comment type="subunit">
    <text evidence="3">Type II secretion system is composed of four main components: the outer membrane complex, the inner membrane complex, the cytoplasmic secretion ATPase and the periplasm-spanning pseudopilus. Forms homomultimers.</text>
</comment>
<dbReference type="PANTHER" id="PTHR30093:SF44">
    <property type="entry name" value="TYPE II SECRETION SYSTEM CORE PROTEIN G"/>
    <property type="match status" value="1"/>
</dbReference>
<gene>
    <name evidence="14" type="primary">xcpT_1</name>
    <name evidence="15" type="synonym">gspG</name>
    <name evidence="16" type="ORF">C1167_06785</name>
    <name evidence="15" type="ORF">N5C39_17820</name>
    <name evidence="14" type="ORF">SAMEA2273372_03515</name>
</gene>
<dbReference type="Gene3D" id="3.30.700.10">
    <property type="entry name" value="Glycoprotein, Type 4 Pilin"/>
    <property type="match status" value="1"/>
</dbReference>
<dbReference type="EMBL" id="POUR01000001">
    <property type="protein sequence ID" value="PNF67659.1"/>
    <property type="molecule type" value="Genomic_DNA"/>
</dbReference>
<dbReference type="InterPro" id="IPR013545">
    <property type="entry name" value="T2SS_protein-GspG_C"/>
</dbReference>
<comment type="function">
    <text evidence="11">Core component of the type II secretion system required for the energy-dependent secretion of extracellular factors such as proteases and toxins from the periplasm. Pseudopilin (pilin-like) protein that polymerizes to form the pseudopilus. Further polymerization triggers pseudopilus growth.</text>
</comment>
<dbReference type="Pfam" id="PF07963">
    <property type="entry name" value="N_methyl"/>
    <property type="match status" value="1"/>
</dbReference>
<dbReference type="Proteomes" id="UP001158416">
    <property type="component" value="Unassembled WGS sequence"/>
</dbReference>
<comment type="subcellular location">
    <subcellularLocation>
        <location evidence="1">Cell inner membrane</location>
        <topology evidence="1">Single-pass membrane protein</topology>
    </subcellularLocation>
</comment>
<evidence type="ECO:0000256" key="6">
    <source>
        <dbReference type="ARBA" id="ARBA00022481"/>
    </source>
</evidence>
<reference evidence="14 17" key="1">
    <citation type="submission" date="2016-03" db="EMBL/GenBank/DDBJ databases">
        <authorList>
            <consortium name="Pathogen Informatics"/>
        </authorList>
    </citation>
    <scope>NUCLEOTIDE SEQUENCE [LARGE SCALE GENOMIC DNA]</scope>
    <source>
        <strain evidence="14">E1527</strain>
        <strain evidence="17">e1527</strain>
    </source>
</reference>
<dbReference type="RefSeq" id="WP_045630682.1">
    <property type="nucleotide sequence ID" value="NZ_AP022508.1"/>
</dbReference>
<dbReference type="PRINTS" id="PR00813">
    <property type="entry name" value="BCTERIALGSPG"/>
</dbReference>
<name>A0A7Y8YMN7_9ENTR</name>
<comment type="caution">
    <text evidence="14">The sequence shown here is derived from an EMBL/GenBank/DDBJ whole genome shotgun (WGS) entry which is preliminary data.</text>
</comment>
<evidence type="ECO:0000256" key="11">
    <source>
        <dbReference type="ARBA" id="ARBA00045631"/>
    </source>
</evidence>
<sequence length="139" mass="15374">MKYATNVMRKQGGFTLLELLVVLMIIALLAGFVGPKVFSNVDSAKEKTAMRQMRSLAEALGQYRLDTGSYPTETQGLKALTEKPSNAQNWNGPYLSQHVPLDPWGNPYQWHNPARTKDAINEVEITSGGKDGKPVTYGF</sequence>
<dbReference type="EMBL" id="JAOCAP010000010">
    <property type="protein sequence ID" value="MDH1320227.1"/>
    <property type="molecule type" value="Genomic_DNA"/>
</dbReference>
<keyword evidence="5" id="KW-1003">Cell membrane</keyword>
<dbReference type="InterPro" id="IPR010054">
    <property type="entry name" value="Type2_sec_GspG"/>
</dbReference>
<feature type="domain" description="Type II secretion system protein GspG C-terminal" evidence="13">
    <location>
        <begin position="36"/>
        <end position="136"/>
    </location>
</feature>
<evidence type="ECO:0000313" key="14">
    <source>
        <dbReference type="EMBL" id="CZX88722.1"/>
    </source>
</evidence>
<reference evidence="16 18" key="2">
    <citation type="submission" date="2018-01" db="EMBL/GenBank/DDBJ databases">
        <title>Multi-drug resistant Enterobacter species isolated from the International Space Station and comparative genomic analyses with human pathogenic strains.</title>
        <authorList>
            <person name="Singh N.K."/>
            <person name="Bezdan D."/>
            <person name="McIntyre A."/>
            <person name="Sielaff A.C."/>
            <person name="Wheeler K."/>
            <person name="Mason C."/>
            <person name="Venkateswaran K."/>
        </authorList>
    </citation>
    <scope>NUCLEOTIDE SEQUENCE [LARGE SCALE GENOMIC DNA]</scope>
    <source>
        <strain evidence="16 18">IF2SW-P2</strain>
    </source>
</reference>
<evidence type="ECO:0000256" key="7">
    <source>
        <dbReference type="ARBA" id="ARBA00022519"/>
    </source>
</evidence>
<evidence type="ECO:0000256" key="5">
    <source>
        <dbReference type="ARBA" id="ARBA00022475"/>
    </source>
</evidence>
<dbReference type="PROSITE" id="PS00409">
    <property type="entry name" value="PROKAR_NTER_METHYL"/>
    <property type="match status" value="1"/>
</dbReference>
<keyword evidence="6" id="KW-0488">Methylation</keyword>
<accession>A0A7Y8YMN7</accession>
<keyword evidence="18" id="KW-1185">Reference proteome</keyword>
<evidence type="ECO:0000259" key="13">
    <source>
        <dbReference type="Pfam" id="PF08334"/>
    </source>
</evidence>
<organism evidence="14 17">
    <name type="scientific">Enterobacter bugandensis</name>
    <dbReference type="NCBI Taxonomy" id="881260"/>
    <lineage>
        <taxon>Bacteria</taxon>
        <taxon>Pseudomonadati</taxon>
        <taxon>Pseudomonadota</taxon>
        <taxon>Gammaproteobacteria</taxon>
        <taxon>Enterobacterales</taxon>
        <taxon>Enterobacteriaceae</taxon>
        <taxon>Enterobacter</taxon>
    </lineage>
</organism>
<dbReference type="SUPFAM" id="SSF54523">
    <property type="entry name" value="Pili subunits"/>
    <property type="match status" value="1"/>
</dbReference>
<dbReference type="Proteomes" id="UP000076063">
    <property type="component" value="Unassembled WGS sequence"/>
</dbReference>
<evidence type="ECO:0000313" key="18">
    <source>
        <dbReference type="Proteomes" id="UP000236063"/>
    </source>
</evidence>
<dbReference type="GO" id="GO:0015627">
    <property type="term" value="C:type II protein secretion system complex"/>
    <property type="evidence" value="ECO:0007669"/>
    <property type="project" value="InterPro"/>
</dbReference>
<dbReference type="GeneID" id="48572462"/>
<keyword evidence="9 12" id="KW-1133">Transmembrane helix</keyword>
<evidence type="ECO:0000313" key="17">
    <source>
        <dbReference type="Proteomes" id="UP000076063"/>
    </source>
</evidence>
<dbReference type="GO" id="GO:0005886">
    <property type="term" value="C:plasma membrane"/>
    <property type="evidence" value="ECO:0007669"/>
    <property type="project" value="UniProtKB-SubCell"/>
</dbReference>
<keyword evidence="7" id="KW-0997">Cell inner membrane</keyword>
<evidence type="ECO:0000256" key="2">
    <source>
        <dbReference type="ARBA" id="ARBA00009984"/>
    </source>
</evidence>
<dbReference type="GO" id="GO:0015628">
    <property type="term" value="P:protein secretion by the type II secretion system"/>
    <property type="evidence" value="ECO:0007669"/>
    <property type="project" value="InterPro"/>
</dbReference>
<evidence type="ECO:0000256" key="1">
    <source>
        <dbReference type="ARBA" id="ARBA00004377"/>
    </source>
</evidence>
<evidence type="ECO:0000256" key="8">
    <source>
        <dbReference type="ARBA" id="ARBA00022692"/>
    </source>
</evidence>
<keyword evidence="10 12" id="KW-0472">Membrane</keyword>
<proteinExistence type="inferred from homology"/>
<dbReference type="PANTHER" id="PTHR30093">
    <property type="entry name" value="GENERAL SECRETION PATHWAY PROTEIN G"/>
    <property type="match status" value="1"/>
</dbReference>
<dbReference type="InterPro" id="IPR045584">
    <property type="entry name" value="Pilin-like"/>
</dbReference>
<evidence type="ECO:0000313" key="16">
    <source>
        <dbReference type="EMBL" id="PNF67659.1"/>
    </source>
</evidence>
<dbReference type="AlphaFoldDB" id="A0A7Y8YMN7"/>
<evidence type="ECO:0000256" key="12">
    <source>
        <dbReference type="SAM" id="Phobius"/>
    </source>
</evidence>